<dbReference type="Proteomes" id="UP000240493">
    <property type="component" value="Unassembled WGS sequence"/>
</dbReference>
<keyword evidence="1" id="KW-0812">Transmembrane</keyword>
<reference evidence="2 3" key="1">
    <citation type="submission" date="2016-07" db="EMBL/GenBank/DDBJ databases">
        <title>Multiple horizontal gene transfer events from other fungi enriched the ability of initially mycotrophic Trichoderma (Ascomycota) to feed on dead plant biomass.</title>
        <authorList>
            <consortium name="DOE Joint Genome Institute"/>
            <person name="Aerts A."/>
            <person name="Atanasova L."/>
            <person name="Chenthamara K."/>
            <person name="Zhang J."/>
            <person name="Grujic M."/>
            <person name="Henrissat B."/>
            <person name="Kuo A."/>
            <person name="Salamov A."/>
            <person name="Lipzen A."/>
            <person name="Labutti K."/>
            <person name="Barry K."/>
            <person name="Miao Y."/>
            <person name="Rahimi M.J."/>
            <person name="Shen Q."/>
            <person name="Grigoriev I.V."/>
            <person name="Kubicek C.P."/>
            <person name="Druzhinina I.S."/>
        </authorList>
    </citation>
    <scope>NUCLEOTIDE SEQUENCE [LARGE SCALE GENOMIC DNA]</scope>
    <source>
        <strain evidence="2 3">CBS 433.97</strain>
    </source>
</reference>
<gene>
    <name evidence="2" type="ORF">M441DRAFT_44884</name>
</gene>
<dbReference type="AlphaFoldDB" id="A0A2T3ZDF4"/>
<dbReference type="EMBL" id="KZ679259">
    <property type="protein sequence ID" value="PTB42835.1"/>
    <property type="molecule type" value="Genomic_DNA"/>
</dbReference>
<keyword evidence="1" id="KW-0472">Membrane</keyword>
<evidence type="ECO:0000313" key="2">
    <source>
        <dbReference type="EMBL" id="PTB42835.1"/>
    </source>
</evidence>
<proteinExistence type="predicted"/>
<keyword evidence="1" id="KW-1133">Transmembrane helix</keyword>
<protein>
    <submittedName>
        <fullName evidence="2">Uncharacterized protein</fullName>
    </submittedName>
</protein>
<evidence type="ECO:0000313" key="3">
    <source>
        <dbReference type="Proteomes" id="UP000240493"/>
    </source>
</evidence>
<name>A0A2T3ZDF4_TRIA4</name>
<organism evidence="2 3">
    <name type="scientific">Trichoderma asperellum (strain ATCC 204424 / CBS 433.97 / NBRC 101777)</name>
    <dbReference type="NCBI Taxonomy" id="1042311"/>
    <lineage>
        <taxon>Eukaryota</taxon>
        <taxon>Fungi</taxon>
        <taxon>Dikarya</taxon>
        <taxon>Ascomycota</taxon>
        <taxon>Pezizomycotina</taxon>
        <taxon>Sordariomycetes</taxon>
        <taxon>Hypocreomycetidae</taxon>
        <taxon>Hypocreales</taxon>
        <taxon>Hypocreaceae</taxon>
        <taxon>Trichoderma</taxon>
    </lineage>
</organism>
<sequence>MSRGPRHSLSSGSANTIYDSAGKSSLESFPLSLSAAPPRQPTIIAAIVAGLLLTLTTAAWAYSKRLVHRLKVIAAGLIAGQWTSEDSESRADFELERSHVSRIVNYPTTASHYSQNCLSMSTWPPGAERFDPALATFLFHPSLEKASLMVSPMLAIPATATATGEHNASRLTASLRGERINKFSTPSFSGTNV</sequence>
<keyword evidence="3" id="KW-1185">Reference proteome</keyword>
<accession>A0A2T3ZDF4</accession>
<evidence type="ECO:0000256" key="1">
    <source>
        <dbReference type="SAM" id="Phobius"/>
    </source>
</evidence>
<feature type="transmembrane region" description="Helical" evidence="1">
    <location>
        <begin position="43"/>
        <end position="62"/>
    </location>
</feature>